<keyword evidence="2" id="KW-0732">Signal</keyword>
<feature type="region of interest" description="Disordered" evidence="1">
    <location>
        <begin position="34"/>
        <end position="65"/>
    </location>
</feature>
<feature type="chain" id="PRO_5045103062" evidence="2">
    <location>
        <begin position="32"/>
        <end position="534"/>
    </location>
</feature>
<dbReference type="InterPro" id="IPR048527">
    <property type="entry name" value="Sde182_C"/>
</dbReference>
<evidence type="ECO:0000259" key="3">
    <source>
        <dbReference type="Pfam" id="PF07632"/>
    </source>
</evidence>
<comment type="caution">
    <text evidence="5">The sequence shown here is derived from an EMBL/GenBank/DDBJ whole genome shotgun (WGS) entry which is preliminary data.</text>
</comment>
<reference evidence="6" key="1">
    <citation type="journal article" date="2019" name="Int. J. Syst. Evol. Microbiol.">
        <title>The Global Catalogue of Microorganisms (GCM) 10K type strain sequencing project: providing services to taxonomists for standard genome sequencing and annotation.</title>
        <authorList>
            <consortium name="The Broad Institute Genomics Platform"/>
            <consortium name="The Broad Institute Genome Sequencing Center for Infectious Disease"/>
            <person name="Wu L."/>
            <person name="Ma J."/>
        </authorList>
    </citation>
    <scope>NUCLEOTIDE SEQUENCE [LARGE SCALE GENOMIC DNA]</scope>
    <source>
        <strain evidence="6">JCM 9918</strain>
    </source>
</reference>
<organism evidence="5 6">
    <name type="scientific">Streptomyces heilongjiangensis</name>
    <dbReference type="NCBI Taxonomy" id="945052"/>
    <lineage>
        <taxon>Bacteria</taxon>
        <taxon>Bacillati</taxon>
        <taxon>Actinomycetota</taxon>
        <taxon>Actinomycetes</taxon>
        <taxon>Kitasatosporales</taxon>
        <taxon>Streptomycetaceae</taxon>
        <taxon>Streptomyces</taxon>
    </lineage>
</organism>
<dbReference type="Pfam" id="PF07632">
    <property type="entry name" value="Sde182_NH-like"/>
    <property type="match status" value="1"/>
</dbReference>
<dbReference type="InterPro" id="IPR036452">
    <property type="entry name" value="Ribo_hydro-like"/>
</dbReference>
<sequence length="534" mass="58072">MRITRGKARRTGRCRTAVVALSLLALAGATAGTGTPATAASQGTAPATVRHGTPMTSGSMAGTTARPRTVVTTDMEQDDLASLVRYLLYTNDLDTEGIVYTSSMWHWAGDDSHSPMRWTGTRTIQDIVLKAYAEVYPNLRKHDPRYPTPAALLSKVKTGNIAYEGEMSHDTEGSDLIRKLLLDHDPRPVHLQVWGGPNTVARALKSIQDRYEGSPWWVEIHERVSKKAVILASGLQDPTYKNYIAPNWPDLRTEELSAGYATWGYNCDWSGQGNTRGLPGDEKYFRGAWTKQNIQTGPLGSLYRSWLDGQAMPGDPADIFGDPQAAKDGWCKPLSPYDFLSEGDNVAYLPLLDTGIQAPGNPNLGGWGGRAARTSASSDLWTMVPTETDETGAELRDYTTNRWEAAVQNDFAARMRWTLAPGYRQANHAPFVGVASGGRVRAVPGQVLNLRAVSADPDRDTVRTHWWQYKEEGTYPGRIALGGADSATATVTVPADARPGQTISVILQGTDDGDVSLTRYARIVIQVVGSAHTG</sequence>
<dbReference type="Proteomes" id="UP001596112">
    <property type="component" value="Unassembled WGS sequence"/>
</dbReference>
<dbReference type="Gene3D" id="3.90.245.10">
    <property type="entry name" value="Ribonucleoside hydrolase-like"/>
    <property type="match status" value="1"/>
</dbReference>
<gene>
    <name evidence="5" type="ORF">ACFQGO_38715</name>
</gene>
<dbReference type="RefSeq" id="WP_380970091.1">
    <property type="nucleotide sequence ID" value="NZ_JBHSNZ010000076.1"/>
</dbReference>
<evidence type="ECO:0000259" key="4">
    <source>
        <dbReference type="Pfam" id="PF21027"/>
    </source>
</evidence>
<feature type="domain" description="Cellulose-binding Sde182 nucleoside hydrolase-like" evidence="3">
    <location>
        <begin position="68"/>
        <end position="370"/>
    </location>
</feature>
<protein>
    <submittedName>
        <fullName evidence="5">Nucleoside hydrolase-like domain-containing protein</fullName>
    </submittedName>
</protein>
<feature type="compositionally biased region" description="Low complexity" evidence="1">
    <location>
        <begin position="34"/>
        <end position="48"/>
    </location>
</feature>
<evidence type="ECO:0000313" key="6">
    <source>
        <dbReference type="Proteomes" id="UP001596112"/>
    </source>
</evidence>
<dbReference type="InterPro" id="IPR013783">
    <property type="entry name" value="Ig-like_fold"/>
</dbReference>
<dbReference type="Gene3D" id="2.60.40.10">
    <property type="entry name" value="Immunoglobulins"/>
    <property type="match status" value="1"/>
</dbReference>
<accession>A0ABW1BJZ1</accession>
<dbReference type="EMBL" id="JBHSNZ010000076">
    <property type="protein sequence ID" value="MFC5813362.1"/>
    <property type="molecule type" value="Genomic_DNA"/>
</dbReference>
<proteinExistence type="predicted"/>
<dbReference type="InterPro" id="IPR011483">
    <property type="entry name" value="Sde182_NH-like"/>
</dbReference>
<feature type="domain" description="Cellulose-binding Sde182 C-terminal" evidence="4">
    <location>
        <begin position="453"/>
        <end position="527"/>
    </location>
</feature>
<evidence type="ECO:0000256" key="2">
    <source>
        <dbReference type="SAM" id="SignalP"/>
    </source>
</evidence>
<evidence type="ECO:0000313" key="5">
    <source>
        <dbReference type="EMBL" id="MFC5813362.1"/>
    </source>
</evidence>
<keyword evidence="6" id="KW-1185">Reference proteome</keyword>
<name>A0ABW1BJZ1_9ACTN</name>
<evidence type="ECO:0000256" key="1">
    <source>
        <dbReference type="SAM" id="MobiDB-lite"/>
    </source>
</evidence>
<feature type="signal peptide" evidence="2">
    <location>
        <begin position="1"/>
        <end position="31"/>
    </location>
</feature>
<dbReference type="Pfam" id="PF21027">
    <property type="entry name" value="Sde0182_C"/>
    <property type="match status" value="1"/>
</dbReference>